<evidence type="ECO:0000256" key="1">
    <source>
        <dbReference type="ARBA" id="ARBA00023015"/>
    </source>
</evidence>
<dbReference type="eggNOG" id="COG2207">
    <property type="taxonomic scope" value="Bacteria"/>
</dbReference>
<dbReference type="RefSeq" id="WP_013673922.1">
    <property type="nucleotide sequence ID" value="NC_015312.1"/>
</dbReference>
<evidence type="ECO:0000259" key="5">
    <source>
        <dbReference type="PROSITE" id="PS01124"/>
    </source>
</evidence>
<gene>
    <name evidence="6" type="ordered locus">Psed_1756</name>
</gene>
<dbReference type="InterPro" id="IPR011051">
    <property type="entry name" value="RmlC_Cupin_sf"/>
</dbReference>
<dbReference type="eggNOG" id="COG1917">
    <property type="taxonomic scope" value="Bacteria"/>
</dbReference>
<dbReference type="CDD" id="cd06124">
    <property type="entry name" value="cupin_NimR-like_N"/>
    <property type="match status" value="1"/>
</dbReference>
<dbReference type="InterPro" id="IPR003313">
    <property type="entry name" value="AraC-bd"/>
</dbReference>
<dbReference type="GO" id="GO:0043565">
    <property type="term" value="F:sequence-specific DNA binding"/>
    <property type="evidence" value="ECO:0007669"/>
    <property type="project" value="InterPro"/>
</dbReference>
<dbReference type="Gene3D" id="1.10.10.60">
    <property type="entry name" value="Homeodomain-like"/>
    <property type="match status" value="1"/>
</dbReference>
<dbReference type="STRING" id="675635.Psed_1756"/>
<evidence type="ECO:0000256" key="3">
    <source>
        <dbReference type="ARBA" id="ARBA00023163"/>
    </source>
</evidence>
<proteinExistence type="predicted"/>
<dbReference type="EMBL" id="CP002593">
    <property type="protein sequence ID" value="AEA23991.1"/>
    <property type="molecule type" value="Genomic_DNA"/>
</dbReference>
<dbReference type="PANTHER" id="PTHR11019:SF199">
    <property type="entry name" value="HTH-TYPE TRANSCRIPTIONAL REGULATOR NIMR"/>
    <property type="match status" value="1"/>
</dbReference>
<reference evidence="6 7" key="1">
    <citation type="journal article" date="2011" name="J. Bacteriol.">
        <title>Genome sequence of the 1,4-dioxane-degrading Pseudonocardia dioxanivorans strain CB1190.</title>
        <authorList>
            <person name="Sales C.M."/>
            <person name="Mahendra S."/>
            <person name="Grostern A."/>
            <person name="Parales R.E."/>
            <person name="Goodwin L.A."/>
            <person name="Woyke T."/>
            <person name="Nolan M."/>
            <person name="Lapidus A."/>
            <person name="Chertkov O."/>
            <person name="Ovchinnikova G."/>
            <person name="Sczyrba A."/>
            <person name="Alvarez-Cohen L."/>
        </authorList>
    </citation>
    <scope>NUCLEOTIDE SEQUENCE [LARGE SCALE GENOMIC DNA]</scope>
    <source>
        <strain evidence="7">ATCC 55486 / DSM 44775 / JCM 13855 / CB1190</strain>
    </source>
</reference>
<dbReference type="InterPro" id="IPR014710">
    <property type="entry name" value="RmlC-like_jellyroll"/>
</dbReference>
<dbReference type="Pfam" id="PF12833">
    <property type="entry name" value="HTH_18"/>
    <property type="match status" value="1"/>
</dbReference>
<dbReference type="HOGENOM" id="CLU_000445_87_4_11"/>
<evidence type="ECO:0000313" key="7">
    <source>
        <dbReference type="Proteomes" id="UP000007809"/>
    </source>
</evidence>
<dbReference type="InterPro" id="IPR018060">
    <property type="entry name" value="HTH_AraC"/>
</dbReference>
<dbReference type="AlphaFoldDB" id="F4CMK7"/>
<keyword evidence="2" id="KW-0238">DNA-binding</keyword>
<dbReference type="KEGG" id="pdx:Psed_1756"/>
<accession>F4CMK7</accession>
<keyword evidence="3" id="KW-0804">Transcription</keyword>
<dbReference type="InterPro" id="IPR009057">
    <property type="entry name" value="Homeodomain-like_sf"/>
</dbReference>
<dbReference type="Pfam" id="PF02311">
    <property type="entry name" value="AraC_binding"/>
    <property type="match status" value="1"/>
</dbReference>
<dbReference type="SUPFAM" id="SSF51182">
    <property type="entry name" value="RmlC-like cupins"/>
    <property type="match status" value="1"/>
</dbReference>
<feature type="region of interest" description="Disordered" evidence="4">
    <location>
        <begin position="145"/>
        <end position="169"/>
    </location>
</feature>
<dbReference type="PANTHER" id="PTHR11019">
    <property type="entry name" value="HTH-TYPE TRANSCRIPTIONAL REGULATOR NIMR"/>
    <property type="match status" value="1"/>
</dbReference>
<keyword evidence="7" id="KW-1185">Reference proteome</keyword>
<organism evidence="6 7">
    <name type="scientific">Pseudonocardia dioxanivorans (strain ATCC 55486 / DSM 44775 / JCM 13855 / CB1190)</name>
    <dbReference type="NCBI Taxonomy" id="675635"/>
    <lineage>
        <taxon>Bacteria</taxon>
        <taxon>Bacillati</taxon>
        <taxon>Actinomycetota</taxon>
        <taxon>Actinomycetes</taxon>
        <taxon>Pseudonocardiales</taxon>
        <taxon>Pseudonocardiaceae</taxon>
        <taxon>Pseudonocardia</taxon>
    </lineage>
</organism>
<dbReference type="SUPFAM" id="SSF46689">
    <property type="entry name" value="Homeodomain-like"/>
    <property type="match status" value="1"/>
</dbReference>
<evidence type="ECO:0000256" key="4">
    <source>
        <dbReference type="SAM" id="MobiDB-lite"/>
    </source>
</evidence>
<dbReference type="Gene3D" id="2.60.120.10">
    <property type="entry name" value="Jelly Rolls"/>
    <property type="match status" value="1"/>
</dbReference>
<dbReference type="SMART" id="SM00342">
    <property type="entry name" value="HTH_ARAC"/>
    <property type="match status" value="1"/>
</dbReference>
<dbReference type="Proteomes" id="UP000007809">
    <property type="component" value="Chromosome"/>
</dbReference>
<sequence>MSQKRRSVAAEPHLVVRSAVGDHLDGQEIAEHRHDWHQLVYVRSGLMTVRTPAGAWFAPPTWAVWVPARARHSIRFAGRSAVRTLYLRPGIGGYGECRALAVSPLLRELIVRAADIGMLDERVPVEAAMAAVILAELPVDTRGVDVPGAEPADARTSAQAARHGDGPSAFTLPEPESPLMVKVAAMLDAGATLAVIARRLEIGVRTLERRFHDETGMTPGRWRRQRMLLRGLERIAEGATVAAASEIAGYETPSAYVAAFRATFGTTPGHLFPVNPQACER</sequence>
<dbReference type="OrthoDB" id="2039152at2"/>
<dbReference type="GO" id="GO:0003700">
    <property type="term" value="F:DNA-binding transcription factor activity"/>
    <property type="evidence" value="ECO:0007669"/>
    <property type="project" value="InterPro"/>
</dbReference>
<feature type="domain" description="HTH araC/xylS-type" evidence="5">
    <location>
        <begin position="177"/>
        <end position="274"/>
    </location>
</feature>
<dbReference type="PROSITE" id="PS01124">
    <property type="entry name" value="HTH_ARAC_FAMILY_2"/>
    <property type="match status" value="1"/>
</dbReference>
<evidence type="ECO:0000313" key="6">
    <source>
        <dbReference type="EMBL" id="AEA23991.1"/>
    </source>
</evidence>
<evidence type="ECO:0000256" key="2">
    <source>
        <dbReference type="ARBA" id="ARBA00023125"/>
    </source>
</evidence>
<keyword evidence="1" id="KW-0805">Transcription regulation</keyword>
<protein>
    <submittedName>
        <fullName evidence="6">Helix-turn-helix domain-containing protein AraC type</fullName>
    </submittedName>
</protein>
<name>F4CMK7_PSEUX</name>